<accession>A0A450UW51</accession>
<name>A0A450UW51_9GAMM</name>
<dbReference type="EMBL" id="CAADFI010000110">
    <property type="protein sequence ID" value="VFJ97363.1"/>
    <property type="molecule type" value="Genomic_DNA"/>
</dbReference>
<sequence length="151" mass="16929">MDSETAIHRGYADLRACLKIPGRREAVARLRSGKAGKVKKSGSVASYMTRFLAFRNTARPNPGAAAVDRGFFRHALSLILRPDTRKYKLLDHLLEFKYLPWKALGAQSDTARAISREELRQLSPPWPNNWISPGRGWPAVGKPWRGSMAKS</sequence>
<protein>
    <submittedName>
        <fullName evidence="1">Uncharacterized protein</fullName>
    </submittedName>
</protein>
<gene>
    <name evidence="1" type="ORF">BECKH772A_GA0070896_101099</name>
    <name evidence="2" type="ORF">BECKH772B_GA0070898_1011011</name>
</gene>
<evidence type="ECO:0000313" key="1">
    <source>
        <dbReference type="EMBL" id="VFJ96751.1"/>
    </source>
</evidence>
<dbReference type="EMBL" id="CAADFG010000109">
    <property type="protein sequence ID" value="VFJ96751.1"/>
    <property type="molecule type" value="Genomic_DNA"/>
</dbReference>
<reference evidence="1" key="1">
    <citation type="submission" date="2019-02" db="EMBL/GenBank/DDBJ databases">
        <authorList>
            <person name="Gruber-Vodicka R. H."/>
            <person name="Seah K. B. B."/>
        </authorList>
    </citation>
    <scope>NUCLEOTIDE SEQUENCE</scope>
    <source>
        <strain evidence="1">BECK_SA2B15</strain>
        <strain evidence="2">BECK_SA2B20</strain>
    </source>
</reference>
<proteinExistence type="predicted"/>
<dbReference type="AlphaFoldDB" id="A0A450UW51"/>
<evidence type="ECO:0000313" key="2">
    <source>
        <dbReference type="EMBL" id="VFJ97363.1"/>
    </source>
</evidence>
<organism evidence="1">
    <name type="scientific">Candidatus Kentrum eta</name>
    <dbReference type="NCBI Taxonomy" id="2126337"/>
    <lineage>
        <taxon>Bacteria</taxon>
        <taxon>Pseudomonadati</taxon>
        <taxon>Pseudomonadota</taxon>
        <taxon>Gammaproteobacteria</taxon>
        <taxon>Candidatus Kentrum</taxon>
    </lineage>
</organism>